<dbReference type="InterPro" id="IPR025748">
    <property type="entry name" value="PrcB_C_dom"/>
</dbReference>
<evidence type="ECO:0000313" key="3">
    <source>
        <dbReference type="EMBL" id="MBP1936330.1"/>
    </source>
</evidence>
<evidence type="ECO:0000256" key="1">
    <source>
        <dbReference type="SAM" id="SignalP"/>
    </source>
</evidence>
<dbReference type="Pfam" id="PF14343">
    <property type="entry name" value="PrcB_C"/>
    <property type="match status" value="1"/>
</dbReference>
<feature type="signal peptide" evidence="1">
    <location>
        <begin position="1"/>
        <end position="26"/>
    </location>
</feature>
<dbReference type="Pfam" id="PF00395">
    <property type="entry name" value="SLH"/>
    <property type="match status" value="2"/>
</dbReference>
<dbReference type="PROSITE" id="PS51272">
    <property type="entry name" value="SLH"/>
    <property type="match status" value="3"/>
</dbReference>
<feature type="domain" description="SLH" evidence="2">
    <location>
        <begin position="22"/>
        <end position="85"/>
    </location>
</feature>
<comment type="caution">
    <text evidence="3">The sequence shown here is derived from an EMBL/GenBank/DDBJ whole genome shotgun (WGS) entry which is preliminary data.</text>
</comment>
<keyword evidence="1" id="KW-0732">Signal</keyword>
<feature type="domain" description="SLH" evidence="2">
    <location>
        <begin position="86"/>
        <end position="146"/>
    </location>
</feature>
<sequence>MEKKKTRSMAAFVVICSMMFASSVSAFSDVTGQQQQKIVESLQSQGIIQGVSDDKFAPNDVVTTAQAYQLAVKAFKLQTVKSTSSSDIKWKKVPENAWYAESLRIAAQNGVPVPADIDPLKAITKEEFARIVYKALSATTKFPMIRIYVPIADESDINSDNMGSIQALLTLKIAQLDEKNQFHPQQNITRMEAATIIYNAIEFVNSHQDKPVQDSKEEVTYTVEKASDSLNKVVLIRSEQPNPGYGISIAKVEYTGDNKAIIYYELTSPEPGQIYVQVITKAKVETFISNQYKVIEIRPFNKGTNGITK</sequence>
<reference evidence="3 4" key="1">
    <citation type="submission" date="2021-03" db="EMBL/GenBank/DDBJ databases">
        <title>Genomic Encyclopedia of Type Strains, Phase IV (KMG-IV): sequencing the most valuable type-strain genomes for metagenomic binning, comparative biology and taxonomic classification.</title>
        <authorList>
            <person name="Goeker M."/>
        </authorList>
    </citation>
    <scope>NUCLEOTIDE SEQUENCE [LARGE SCALE GENOMIC DNA]</scope>
    <source>
        <strain evidence="3 4">DSM 23491</strain>
    </source>
</reference>
<proteinExistence type="predicted"/>
<dbReference type="Proteomes" id="UP001519273">
    <property type="component" value="Unassembled WGS sequence"/>
</dbReference>
<gene>
    <name evidence="3" type="ORF">J2Z20_001191</name>
</gene>
<dbReference type="EMBL" id="JAGGKP010000001">
    <property type="protein sequence ID" value="MBP1936330.1"/>
    <property type="molecule type" value="Genomic_DNA"/>
</dbReference>
<protein>
    <recommendedName>
        <fullName evidence="2">SLH domain-containing protein</fullName>
    </recommendedName>
</protein>
<dbReference type="RefSeq" id="WP_209846426.1">
    <property type="nucleotide sequence ID" value="NZ_CBCRVE010000002.1"/>
</dbReference>
<evidence type="ECO:0000313" key="4">
    <source>
        <dbReference type="Proteomes" id="UP001519273"/>
    </source>
</evidence>
<organism evidence="3 4">
    <name type="scientific">Paenibacillus sediminis</name>
    <dbReference type="NCBI Taxonomy" id="664909"/>
    <lineage>
        <taxon>Bacteria</taxon>
        <taxon>Bacillati</taxon>
        <taxon>Bacillota</taxon>
        <taxon>Bacilli</taxon>
        <taxon>Bacillales</taxon>
        <taxon>Paenibacillaceae</taxon>
        <taxon>Paenibacillus</taxon>
    </lineage>
</organism>
<feature type="domain" description="SLH" evidence="2">
    <location>
        <begin position="148"/>
        <end position="211"/>
    </location>
</feature>
<accession>A0ABS4H1C3</accession>
<name>A0ABS4H1C3_9BACL</name>
<dbReference type="InterPro" id="IPR001119">
    <property type="entry name" value="SLH_dom"/>
</dbReference>
<keyword evidence="4" id="KW-1185">Reference proteome</keyword>
<evidence type="ECO:0000259" key="2">
    <source>
        <dbReference type="PROSITE" id="PS51272"/>
    </source>
</evidence>
<feature type="chain" id="PRO_5045245603" description="SLH domain-containing protein" evidence="1">
    <location>
        <begin position="27"/>
        <end position="309"/>
    </location>
</feature>